<accession>A0ACC0XP27</accession>
<evidence type="ECO:0000313" key="2">
    <source>
        <dbReference type="Proteomes" id="UP001163603"/>
    </source>
</evidence>
<keyword evidence="2" id="KW-1185">Reference proteome</keyword>
<evidence type="ECO:0000313" key="1">
    <source>
        <dbReference type="EMBL" id="KAJ0021011.1"/>
    </source>
</evidence>
<gene>
    <name evidence="1" type="ORF">Pint_32010</name>
</gene>
<dbReference type="EMBL" id="CM047746">
    <property type="protein sequence ID" value="KAJ0021011.1"/>
    <property type="molecule type" value="Genomic_DNA"/>
</dbReference>
<sequence length="243" mass="28065">MTVHQLHQALKELEEEDAQAKTDLLKECACRLWQLSGIPCPHVMCVLYISEERIEDYVSEWYTKGRYFKLYDNVIMPLNGDLHWPIIGKQPIFPPESKKLPGRLKKNRRKELDERTTTTKRSRNGRIMTCSVCKVTGHNARTCTKSEASRVDNANAQRDNSARQKSKQQHKGLGKRRHKKTPMEGYGVYIDTDTDMTTYNPGTTHSYMIRWMMIDEHLVGSSQTAINNTTHGNDHVSQISRMQ</sequence>
<organism evidence="1 2">
    <name type="scientific">Pistacia integerrima</name>
    <dbReference type="NCBI Taxonomy" id="434235"/>
    <lineage>
        <taxon>Eukaryota</taxon>
        <taxon>Viridiplantae</taxon>
        <taxon>Streptophyta</taxon>
        <taxon>Embryophyta</taxon>
        <taxon>Tracheophyta</taxon>
        <taxon>Spermatophyta</taxon>
        <taxon>Magnoliopsida</taxon>
        <taxon>eudicotyledons</taxon>
        <taxon>Gunneridae</taxon>
        <taxon>Pentapetalae</taxon>
        <taxon>rosids</taxon>
        <taxon>malvids</taxon>
        <taxon>Sapindales</taxon>
        <taxon>Anacardiaceae</taxon>
        <taxon>Pistacia</taxon>
    </lineage>
</organism>
<comment type="caution">
    <text evidence="1">The sequence shown here is derived from an EMBL/GenBank/DDBJ whole genome shotgun (WGS) entry which is preliminary data.</text>
</comment>
<reference evidence="2" key="1">
    <citation type="journal article" date="2023" name="G3 (Bethesda)">
        <title>Genome assembly and association tests identify interacting loci associated with vigor, precocity, and sex in interspecific pistachio rootstocks.</title>
        <authorList>
            <person name="Palmer W."/>
            <person name="Jacygrad E."/>
            <person name="Sagayaradj S."/>
            <person name="Cavanaugh K."/>
            <person name="Han R."/>
            <person name="Bertier L."/>
            <person name="Beede B."/>
            <person name="Kafkas S."/>
            <person name="Golino D."/>
            <person name="Preece J."/>
            <person name="Michelmore R."/>
        </authorList>
    </citation>
    <scope>NUCLEOTIDE SEQUENCE [LARGE SCALE GENOMIC DNA]</scope>
</reference>
<name>A0ACC0XP27_9ROSI</name>
<dbReference type="Proteomes" id="UP001163603">
    <property type="component" value="Chromosome 11"/>
</dbReference>
<proteinExistence type="predicted"/>
<protein>
    <submittedName>
        <fullName evidence="1">Uncharacterized protein</fullName>
    </submittedName>
</protein>